<gene>
    <name evidence="3" type="ORF">HNR61_000167</name>
</gene>
<name>A0A7W3QIL0_ACTNM</name>
<feature type="region of interest" description="Disordered" evidence="1">
    <location>
        <begin position="1"/>
        <end position="20"/>
    </location>
</feature>
<dbReference type="RefSeq" id="WP_182841186.1">
    <property type="nucleotide sequence ID" value="NZ_BAAALP010000030.1"/>
</dbReference>
<sequence length="622" mass="64621">MEPPSLSAEPRRADAPGADGATAVPTRVLRTAVAAFAATAAAGVWIGAVALSAGHGFDVTDEGFYLLSYRWWDTDLRSFTGAQYLYGPVFDLLGHDIAALRLFRLCTVVGVHLVFGWSFMRWLRPRRPHAPGTRLWEAAGTAAVVACGGLVYSWLPLSPGYNDVSILGGLLAAALVLRIATAVDRGTAVPAWTPAALGPVAVATLLAKWTSSALVLALIATVAGVALAPQGLRAVARCAAWALGGAAAAAVAVHLFVVPWTAALPEMVATNRLIAGKTNSPLALLGMYTRTGLLLLASTVVNHALLLAAAVFAAVSRTPAGRRGAAVLAGVGLGVSGWRIVAGGGLSGGSANLHRFPAHVLATLLLAVLIGGVVLFRRRADRHRPALADESRRGWACLAMLVLLPVFQAAGTGNPLHVMAINAFAAWGALGIAVLTGVDTAPWPARRLTGTAVGGSVVLATVVATDGVRNHPYRTAGRDASTVTATGVPALASLSLDRRTADELSGLRRALRPYLEPPGRAVMAFDEMAGVVLALDGRSVGEAWYSALDPARTAAGIRARCAGGQGWWRERSPVLLFRRPVSPTEVDALRSCGLDFATHYRQLATATTTTGIRVYVPAAETP</sequence>
<protein>
    <submittedName>
        <fullName evidence="3">Uncharacterized protein</fullName>
    </submittedName>
</protein>
<organism evidence="3 4">
    <name type="scientific">Actinomadura namibiensis</name>
    <dbReference type="NCBI Taxonomy" id="182080"/>
    <lineage>
        <taxon>Bacteria</taxon>
        <taxon>Bacillati</taxon>
        <taxon>Actinomycetota</taxon>
        <taxon>Actinomycetes</taxon>
        <taxon>Streptosporangiales</taxon>
        <taxon>Thermomonosporaceae</taxon>
        <taxon>Actinomadura</taxon>
    </lineage>
</organism>
<feature type="transmembrane region" description="Helical" evidence="2">
    <location>
        <begin position="358"/>
        <end position="376"/>
    </location>
</feature>
<evidence type="ECO:0000313" key="4">
    <source>
        <dbReference type="Proteomes" id="UP000572680"/>
    </source>
</evidence>
<accession>A0A7W3QIL0</accession>
<comment type="caution">
    <text evidence="3">The sequence shown here is derived from an EMBL/GenBank/DDBJ whole genome shotgun (WGS) entry which is preliminary data.</text>
</comment>
<keyword evidence="4" id="KW-1185">Reference proteome</keyword>
<evidence type="ECO:0000313" key="3">
    <source>
        <dbReference type="EMBL" id="MBA8948569.1"/>
    </source>
</evidence>
<feature type="transmembrane region" description="Helical" evidence="2">
    <location>
        <begin position="102"/>
        <end position="123"/>
    </location>
</feature>
<feature type="transmembrane region" description="Helical" evidence="2">
    <location>
        <begin position="396"/>
        <end position="413"/>
    </location>
</feature>
<feature type="transmembrane region" description="Helical" evidence="2">
    <location>
        <begin position="419"/>
        <end position="438"/>
    </location>
</feature>
<keyword evidence="2" id="KW-1133">Transmembrane helix</keyword>
<keyword evidence="2" id="KW-0812">Transmembrane</keyword>
<dbReference type="AlphaFoldDB" id="A0A7W3QIL0"/>
<evidence type="ECO:0000256" key="1">
    <source>
        <dbReference type="SAM" id="MobiDB-lite"/>
    </source>
</evidence>
<feature type="transmembrane region" description="Helical" evidence="2">
    <location>
        <begin position="293"/>
        <end position="315"/>
    </location>
</feature>
<feature type="transmembrane region" description="Helical" evidence="2">
    <location>
        <begin position="161"/>
        <end position="180"/>
    </location>
</feature>
<feature type="transmembrane region" description="Helical" evidence="2">
    <location>
        <begin position="33"/>
        <end position="57"/>
    </location>
</feature>
<proteinExistence type="predicted"/>
<feature type="transmembrane region" description="Helical" evidence="2">
    <location>
        <begin position="213"/>
        <end position="232"/>
    </location>
</feature>
<dbReference type="Proteomes" id="UP000572680">
    <property type="component" value="Unassembled WGS sequence"/>
</dbReference>
<feature type="transmembrane region" description="Helical" evidence="2">
    <location>
        <begin position="239"/>
        <end position="262"/>
    </location>
</feature>
<feature type="transmembrane region" description="Helical" evidence="2">
    <location>
        <begin position="135"/>
        <end position="155"/>
    </location>
</feature>
<keyword evidence="2" id="KW-0472">Membrane</keyword>
<dbReference type="EMBL" id="JACJIA010000001">
    <property type="protein sequence ID" value="MBA8948569.1"/>
    <property type="molecule type" value="Genomic_DNA"/>
</dbReference>
<feature type="transmembrane region" description="Helical" evidence="2">
    <location>
        <begin position="187"/>
        <end position="207"/>
    </location>
</feature>
<feature type="transmembrane region" description="Helical" evidence="2">
    <location>
        <begin position="327"/>
        <end position="346"/>
    </location>
</feature>
<evidence type="ECO:0000256" key="2">
    <source>
        <dbReference type="SAM" id="Phobius"/>
    </source>
</evidence>
<reference evidence="3 4" key="1">
    <citation type="submission" date="2020-08" db="EMBL/GenBank/DDBJ databases">
        <title>Genomic Encyclopedia of Type Strains, Phase IV (KMG-IV): sequencing the most valuable type-strain genomes for metagenomic binning, comparative biology and taxonomic classification.</title>
        <authorList>
            <person name="Goeker M."/>
        </authorList>
    </citation>
    <scope>NUCLEOTIDE SEQUENCE [LARGE SCALE GENOMIC DNA]</scope>
    <source>
        <strain evidence="3 4">DSM 44197</strain>
    </source>
</reference>